<name>Q16MV6_AEDAE</name>
<evidence type="ECO:0000256" key="1">
    <source>
        <dbReference type="ARBA" id="ARBA00009986"/>
    </source>
</evidence>
<evidence type="ECO:0000256" key="2">
    <source>
        <dbReference type="ARBA" id="ARBA00023002"/>
    </source>
</evidence>
<evidence type="ECO:0000259" key="4">
    <source>
        <dbReference type="Pfam" id="PF00171"/>
    </source>
</evidence>
<evidence type="ECO:0000313" key="6">
    <source>
        <dbReference type="Proteomes" id="UP000682892"/>
    </source>
</evidence>
<organism evidence="5 6">
    <name type="scientific">Aedes aegypti</name>
    <name type="common">Yellowfever mosquito</name>
    <name type="synonym">Culex aegypti</name>
    <dbReference type="NCBI Taxonomy" id="7159"/>
    <lineage>
        <taxon>Eukaryota</taxon>
        <taxon>Metazoa</taxon>
        <taxon>Ecdysozoa</taxon>
        <taxon>Arthropoda</taxon>
        <taxon>Hexapoda</taxon>
        <taxon>Insecta</taxon>
        <taxon>Pterygota</taxon>
        <taxon>Neoptera</taxon>
        <taxon>Endopterygota</taxon>
        <taxon>Diptera</taxon>
        <taxon>Nematocera</taxon>
        <taxon>Culicoidea</taxon>
        <taxon>Culicidae</taxon>
        <taxon>Culicinae</taxon>
        <taxon>Aedini</taxon>
        <taxon>Aedes</taxon>
        <taxon>Stegomyia</taxon>
    </lineage>
</organism>
<dbReference type="STRING" id="7159.Q16MV6"/>
<dbReference type="GO" id="GO:0004029">
    <property type="term" value="F:aldehyde dehydrogenase (NAD+) activity"/>
    <property type="evidence" value="ECO:0007669"/>
    <property type="project" value="TreeGrafter"/>
</dbReference>
<proteinExistence type="inferred from homology"/>
<keyword evidence="3" id="KW-0812">Transmembrane</keyword>
<comment type="similarity">
    <text evidence="1">Belongs to the aldehyde dehydrogenase family.</text>
</comment>
<keyword evidence="3" id="KW-0472">Membrane</keyword>
<gene>
    <name evidence="5" type="ORF">AaeL_AAEL012161</name>
</gene>
<dbReference type="VEuPathDB" id="VectorBase:AAEL012161"/>
<keyword evidence="3" id="KW-1133">Transmembrane helix</keyword>
<evidence type="ECO:0000256" key="3">
    <source>
        <dbReference type="SAM" id="Phobius"/>
    </source>
</evidence>
<dbReference type="EMBL" id="CH477847">
    <property type="protein sequence ID" value="EAT35689.1"/>
    <property type="molecule type" value="Genomic_DNA"/>
</dbReference>
<dbReference type="PaxDb" id="7159-AAEL012161-PA"/>
<dbReference type="Pfam" id="PF00171">
    <property type="entry name" value="Aldedh"/>
    <property type="match status" value="1"/>
</dbReference>
<dbReference type="PANTHER" id="PTHR43570:SF16">
    <property type="entry name" value="ALDEHYDE DEHYDROGENASE TYPE III, ISOFORM Q"/>
    <property type="match status" value="1"/>
</dbReference>
<dbReference type="BRENDA" id="1.2.1.94">
    <property type="organism ID" value="149"/>
</dbReference>
<reference evidence="5" key="2">
    <citation type="journal article" date="2007" name="Science">
        <title>Genome sequence of Aedes aegypti, a major arbovirus vector.</title>
        <authorList>
            <person name="Nene V."/>
            <person name="Wortman J.R."/>
            <person name="Lawson D."/>
            <person name="Haas B."/>
            <person name="Kodira C."/>
            <person name="Tu Z.J."/>
            <person name="Loftus B."/>
            <person name="Xi Z."/>
            <person name="Megy K."/>
            <person name="Grabherr M."/>
            <person name="Ren Q."/>
            <person name="Zdobnov E.M."/>
            <person name="Lobo N.F."/>
            <person name="Campbell K.S."/>
            <person name="Brown S.E."/>
            <person name="Bonaldo M.F."/>
            <person name="Zhu J."/>
            <person name="Sinkins S.P."/>
            <person name="Hogenkamp D.G."/>
            <person name="Amedeo P."/>
            <person name="Arensburger P."/>
            <person name="Atkinson P.W."/>
            <person name="Bidwell S."/>
            <person name="Biedler J."/>
            <person name="Birney E."/>
            <person name="Bruggner R.V."/>
            <person name="Costas J."/>
            <person name="Coy M.R."/>
            <person name="Crabtree J."/>
            <person name="Crawford M."/>
            <person name="Debruyn B."/>
            <person name="Decaprio D."/>
            <person name="Eiglmeier K."/>
            <person name="Eisenstadt E."/>
            <person name="El-Dorry H."/>
            <person name="Gelbart W.M."/>
            <person name="Gomes S.L."/>
            <person name="Hammond M."/>
            <person name="Hannick L.I."/>
            <person name="Hogan J.R."/>
            <person name="Holmes M.H."/>
            <person name="Jaffe D."/>
            <person name="Johnston J.S."/>
            <person name="Kennedy R.C."/>
            <person name="Koo H."/>
            <person name="Kravitz S."/>
            <person name="Kriventseva E.V."/>
            <person name="Kulp D."/>
            <person name="Labutti K."/>
            <person name="Lee E."/>
            <person name="Li S."/>
            <person name="Lovin D.D."/>
            <person name="Mao C."/>
            <person name="Mauceli E."/>
            <person name="Menck C.F."/>
            <person name="Miller J.R."/>
            <person name="Montgomery P."/>
            <person name="Mori A."/>
            <person name="Nascimento A.L."/>
            <person name="Naveira H.F."/>
            <person name="Nusbaum C."/>
            <person name="O'leary S."/>
            <person name="Orvis J."/>
            <person name="Pertea M."/>
            <person name="Quesneville H."/>
            <person name="Reidenbach K.R."/>
            <person name="Rogers Y.H."/>
            <person name="Roth C.W."/>
            <person name="Schneider J.R."/>
            <person name="Schatz M."/>
            <person name="Shumway M."/>
            <person name="Stanke M."/>
            <person name="Stinson E.O."/>
            <person name="Tubio J.M."/>
            <person name="Vanzee J.P."/>
            <person name="Verjovski-Almeida S."/>
            <person name="Werner D."/>
            <person name="White O."/>
            <person name="Wyder S."/>
            <person name="Zeng Q."/>
            <person name="Zhao Q."/>
            <person name="Zhao Y."/>
            <person name="Hill C.A."/>
            <person name="Raikhel A.S."/>
            <person name="Soares M.B."/>
            <person name="Knudson D.L."/>
            <person name="Lee N.H."/>
            <person name="Galagan J."/>
            <person name="Salzberg S.L."/>
            <person name="Paulsen I.T."/>
            <person name="Dimopoulos G."/>
            <person name="Collins F.H."/>
            <person name="Birren B."/>
            <person name="Fraser-Liggett C.M."/>
            <person name="Severson D.W."/>
        </authorList>
    </citation>
    <scope>NUCLEOTIDE SEQUENCE [LARGE SCALE GENOMIC DNA]</scope>
    <source>
        <strain evidence="5">Liverpool</strain>
    </source>
</reference>
<dbReference type="GO" id="GO:0006081">
    <property type="term" value="P:aldehyde metabolic process"/>
    <property type="evidence" value="ECO:0007669"/>
    <property type="project" value="InterPro"/>
</dbReference>
<dbReference type="Gene3D" id="3.40.309.10">
    <property type="entry name" value="Aldehyde Dehydrogenase, Chain A, domain 2"/>
    <property type="match status" value="1"/>
</dbReference>
<evidence type="ECO:0000313" key="5">
    <source>
        <dbReference type="EMBL" id="EAT35689.1"/>
    </source>
</evidence>
<dbReference type="Gene3D" id="3.40.605.10">
    <property type="entry name" value="Aldehyde Dehydrogenase, Chain A, domain 1"/>
    <property type="match status" value="1"/>
</dbReference>
<protein>
    <submittedName>
        <fullName evidence="5">AAEL012161-PA</fullName>
    </submittedName>
</protein>
<dbReference type="FunFam" id="3.40.309.10:FF:000034">
    <property type="entry name" value="Aldehyde dehydrogenase, dimeric NADP-preferring"/>
    <property type="match status" value="1"/>
</dbReference>
<reference evidence="5" key="3">
    <citation type="submission" date="2012-09" db="EMBL/GenBank/DDBJ databases">
        <authorList>
            <consortium name="VectorBase"/>
        </authorList>
    </citation>
    <scope>NUCLEOTIDE SEQUENCE</scope>
    <source>
        <strain evidence="5">Liverpool</strain>
    </source>
</reference>
<feature type="domain" description="Aldehyde dehydrogenase" evidence="4">
    <location>
        <begin position="3"/>
        <end position="131"/>
    </location>
</feature>
<dbReference type="InterPro" id="IPR016163">
    <property type="entry name" value="Ald_DH_C"/>
</dbReference>
<sequence length="200" mass="21946">MIKGANVAIGGETDSQEKYIAPTILVDVNSNDPVMQDEIFGPILPIINVDNAYDAIRFINSRNKPLALYIFSKNKTDQKELVTNTTSGGVCINDTMMHCAVETLPFGGVGPSGMGAYHGKYSFDTFVHRKSCLAKDFNPIGEKLASSRYPPYSDSKLSFLTTLLKKRQGLSMKFLPYVLMFGIGVATTLIVSSIVKRRAH</sequence>
<dbReference type="PhylomeDB" id="Q16MV6"/>
<keyword evidence="2" id="KW-0560">Oxidoreductase</keyword>
<accession>Q16MV6</accession>
<dbReference type="InterPro" id="IPR016161">
    <property type="entry name" value="Ald_DH/histidinol_DH"/>
</dbReference>
<dbReference type="SUPFAM" id="SSF53720">
    <property type="entry name" value="ALDH-like"/>
    <property type="match status" value="1"/>
</dbReference>
<dbReference type="eggNOG" id="KOG2456">
    <property type="taxonomic scope" value="Eukaryota"/>
</dbReference>
<reference evidence="5" key="1">
    <citation type="submission" date="2005-10" db="EMBL/GenBank/DDBJ databases">
        <authorList>
            <person name="Loftus B.J."/>
            <person name="Nene V.M."/>
            <person name="Hannick L.I."/>
            <person name="Bidwell S."/>
            <person name="Haas B."/>
            <person name="Amedeo P."/>
            <person name="Orvis J."/>
            <person name="Wortman J.R."/>
            <person name="White O.R."/>
            <person name="Salzberg S."/>
            <person name="Shumway M."/>
            <person name="Koo H."/>
            <person name="Zhao Y."/>
            <person name="Holmes M."/>
            <person name="Miller J."/>
            <person name="Schatz M."/>
            <person name="Pop M."/>
            <person name="Pai G."/>
            <person name="Utterback T."/>
            <person name="Rogers Y.-H."/>
            <person name="Kravitz S."/>
            <person name="Fraser C.M."/>
        </authorList>
    </citation>
    <scope>NUCLEOTIDE SEQUENCE</scope>
    <source>
        <strain evidence="5">Liverpool</strain>
    </source>
</reference>
<dbReference type="PANTHER" id="PTHR43570">
    <property type="entry name" value="ALDEHYDE DEHYDROGENASE"/>
    <property type="match status" value="1"/>
</dbReference>
<dbReference type="HOGENOM" id="CLU_005391_3_5_1"/>
<dbReference type="InterPro" id="IPR012394">
    <property type="entry name" value="Aldehyde_DH_NAD(P)"/>
</dbReference>
<dbReference type="AlphaFoldDB" id="Q16MV6"/>
<feature type="transmembrane region" description="Helical" evidence="3">
    <location>
        <begin position="174"/>
        <end position="195"/>
    </location>
</feature>
<dbReference type="InterPro" id="IPR016162">
    <property type="entry name" value="Ald_DH_N"/>
</dbReference>
<dbReference type="InterPro" id="IPR015590">
    <property type="entry name" value="Aldehyde_DH_dom"/>
</dbReference>
<dbReference type="OMA" id="HTNATER"/>
<dbReference type="Proteomes" id="UP000682892">
    <property type="component" value="Chromosome 2"/>
</dbReference>
<dbReference type="GO" id="GO:0005737">
    <property type="term" value="C:cytoplasm"/>
    <property type="evidence" value="ECO:0007669"/>
    <property type="project" value="TreeGrafter"/>
</dbReference>